<dbReference type="NCBIfam" id="TIGR00745">
    <property type="entry name" value="apbA_panE"/>
    <property type="match status" value="1"/>
</dbReference>
<comment type="similarity">
    <text evidence="1 4">Belongs to the ketopantoate reductase family.</text>
</comment>
<dbReference type="InterPro" id="IPR051402">
    <property type="entry name" value="KPR-Related"/>
</dbReference>
<dbReference type="FunFam" id="3.40.50.720:FF:000307">
    <property type="entry name" value="2-dehydropantoate 2-reductase"/>
    <property type="match status" value="1"/>
</dbReference>
<dbReference type="InterPro" id="IPR013328">
    <property type="entry name" value="6PGD_dom2"/>
</dbReference>
<dbReference type="Gene3D" id="1.10.1040.10">
    <property type="entry name" value="N-(1-d-carboxylethyl)-l-norvaline Dehydrogenase, domain 2"/>
    <property type="match status" value="1"/>
</dbReference>
<dbReference type="RefSeq" id="WP_029514822.1">
    <property type="nucleotide sequence ID" value="NZ_CP036496.1"/>
</dbReference>
<dbReference type="GO" id="GO:0015940">
    <property type="term" value="P:pantothenate biosynthetic process"/>
    <property type="evidence" value="ECO:0007669"/>
    <property type="project" value="UniProtKB-UniPathway"/>
</dbReference>
<evidence type="ECO:0000256" key="3">
    <source>
        <dbReference type="ARBA" id="ARBA00023002"/>
    </source>
</evidence>
<comment type="function">
    <text evidence="4">Catalyzes the NADPH-dependent reduction of ketopantoate into pantoic acid.</text>
</comment>
<dbReference type="EC" id="1.1.1.169" evidence="4"/>
<keyword evidence="3 4" id="KW-0560">Oxidoreductase</keyword>
<dbReference type="InterPro" id="IPR008927">
    <property type="entry name" value="6-PGluconate_DH-like_C_sf"/>
</dbReference>
<dbReference type="Proteomes" id="UP000254400">
    <property type="component" value="Unassembled WGS sequence"/>
</dbReference>
<comment type="catalytic activity">
    <reaction evidence="4">
        <text>(R)-pantoate + NADP(+) = 2-dehydropantoate + NADPH + H(+)</text>
        <dbReference type="Rhea" id="RHEA:16233"/>
        <dbReference type="ChEBI" id="CHEBI:11561"/>
        <dbReference type="ChEBI" id="CHEBI:15378"/>
        <dbReference type="ChEBI" id="CHEBI:15980"/>
        <dbReference type="ChEBI" id="CHEBI:57783"/>
        <dbReference type="ChEBI" id="CHEBI:58349"/>
        <dbReference type="EC" id="1.1.1.169"/>
    </reaction>
</comment>
<dbReference type="GeneID" id="93349516"/>
<evidence type="ECO:0000256" key="1">
    <source>
        <dbReference type="ARBA" id="ARBA00007870"/>
    </source>
</evidence>
<dbReference type="Pfam" id="PF02558">
    <property type="entry name" value="ApbA"/>
    <property type="match status" value="1"/>
</dbReference>
<dbReference type="Gene3D" id="3.40.50.720">
    <property type="entry name" value="NAD(P)-binding Rossmann-like Domain"/>
    <property type="match status" value="1"/>
</dbReference>
<organism evidence="7 8">
    <name type="scientific">Paenibacillus polymyxa</name>
    <name type="common">Bacillus polymyxa</name>
    <dbReference type="NCBI Taxonomy" id="1406"/>
    <lineage>
        <taxon>Bacteria</taxon>
        <taxon>Bacillati</taxon>
        <taxon>Bacillota</taxon>
        <taxon>Bacilli</taxon>
        <taxon>Bacillales</taxon>
        <taxon>Paenibacillaceae</taxon>
        <taxon>Paenibacillus</taxon>
    </lineage>
</organism>
<feature type="domain" description="Ketopantoate reductase N-terminal" evidence="5">
    <location>
        <begin position="4"/>
        <end position="151"/>
    </location>
</feature>
<comment type="pathway">
    <text evidence="4">Cofactor biosynthesis; (R)-pantothenate biosynthesis; (R)-pantoate from 3-methyl-2-oxobutanoate: step 2/2.</text>
</comment>
<name>A0A378XP93_PAEPO</name>
<dbReference type="PANTHER" id="PTHR21708">
    <property type="entry name" value="PROBABLE 2-DEHYDROPANTOATE 2-REDUCTASE"/>
    <property type="match status" value="1"/>
</dbReference>
<dbReference type="SUPFAM" id="SSF51735">
    <property type="entry name" value="NAD(P)-binding Rossmann-fold domains"/>
    <property type="match status" value="1"/>
</dbReference>
<dbReference type="InterPro" id="IPR003710">
    <property type="entry name" value="ApbA"/>
</dbReference>
<dbReference type="SUPFAM" id="SSF48179">
    <property type="entry name" value="6-phosphogluconate dehydrogenase C-terminal domain-like"/>
    <property type="match status" value="1"/>
</dbReference>
<dbReference type="FunFam" id="1.10.1040.10:FF:000017">
    <property type="entry name" value="2-dehydropantoate 2-reductase"/>
    <property type="match status" value="1"/>
</dbReference>
<evidence type="ECO:0000259" key="5">
    <source>
        <dbReference type="Pfam" id="PF02558"/>
    </source>
</evidence>
<keyword evidence="2 4" id="KW-0521">NADP</keyword>
<evidence type="ECO:0000259" key="6">
    <source>
        <dbReference type="Pfam" id="PF08546"/>
    </source>
</evidence>
<dbReference type="InterPro" id="IPR013752">
    <property type="entry name" value="KPA_reductase"/>
</dbReference>
<reference evidence="7 8" key="1">
    <citation type="submission" date="2018-06" db="EMBL/GenBank/DDBJ databases">
        <authorList>
            <consortium name="Pathogen Informatics"/>
            <person name="Doyle S."/>
        </authorList>
    </citation>
    <scope>NUCLEOTIDE SEQUENCE [LARGE SCALE GENOMIC DNA]</scope>
    <source>
        <strain evidence="7 8">NCTC10343</strain>
    </source>
</reference>
<dbReference type="UniPathway" id="UPA00028">
    <property type="reaction ID" value="UER00004"/>
</dbReference>
<dbReference type="EMBL" id="UGSC01000001">
    <property type="protein sequence ID" value="SUA63541.1"/>
    <property type="molecule type" value="Genomic_DNA"/>
</dbReference>
<protein>
    <recommendedName>
        <fullName evidence="4">2-dehydropantoate 2-reductase</fullName>
        <ecNumber evidence="4">1.1.1.169</ecNumber>
    </recommendedName>
    <alternativeName>
        <fullName evidence="4">Ketopantoate reductase</fullName>
    </alternativeName>
</protein>
<feature type="domain" description="Ketopantoate reductase C-terminal" evidence="6">
    <location>
        <begin position="177"/>
        <end position="301"/>
    </location>
</feature>
<evidence type="ECO:0000313" key="8">
    <source>
        <dbReference type="Proteomes" id="UP000254400"/>
    </source>
</evidence>
<evidence type="ECO:0000256" key="2">
    <source>
        <dbReference type="ARBA" id="ARBA00022857"/>
    </source>
</evidence>
<evidence type="ECO:0000313" key="7">
    <source>
        <dbReference type="EMBL" id="SUA63541.1"/>
    </source>
</evidence>
<sequence>MRFLVVGAGAIGGYFGGRLVQKGEDVTFLVRPSKKLHLAENGLTIQSVHGDFQTPIQAITYGEAAEPFDCIILAVKAYHLPLLQPDLAPYVGKDTMILPLLNGYEHFKSLREYFGAEKVLGGLCYIETTLNHKGSIVQTSPFHRIVFGEWDGANSERTQLLCSHLDHAGFTVTHSHDIQREIWQKYIFIASMSGITTLMGSSVGAILATPESRAIYERLLHEIVTLARNADMPIHSEMEAHTLKTMDSLKPEMMSSMQRDMQKNLPVEASHLHGALLALASGSNVSYPILETVYARLKVYESLLNTSNI</sequence>
<accession>A0A378XP93</accession>
<dbReference type="GO" id="GO:0005737">
    <property type="term" value="C:cytoplasm"/>
    <property type="evidence" value="ECO:0007669"/>
    <property type="project" value="TreeGrafter"/>
</dbReference>
<dbReference type="InterPro" id="IPR013332">
    <property type="entry name" value="KPR_N"/>
</dbReference>
<dbReference type="AlphaFoldDB" id="A0A378XP93"/>
<proteinExistence type="inferred from homology"/>
<dbReference type="GO" id="GO:0008677">
    <property type="term" value="F:2-dehydropantoate 2-reductase activity"/>
    <property type="evidence" value="ECO:0007669"/>
    <property type="project" value="UniProtKB-EC"/>
</dbReference>
<gene>
    <name evidence="7" type="primary">ykpB</name>
    <name evidence="7" type="ORF">NCTC10343_00695</name>
</gene>
<keyword evidence="4" id="KW-0566">Pantothenate biosynthesis</keyword>
<dbReference type="PANTHER" id="PTHR21708:SF26">
    <property type="entry name" value="2-DEHYDROPANTOATE 2-REDUCTASE"/>
    <property type="match status" value="1"/>
</dbReference>
<dbReference type="InterPro" id="IPR036291">
    <property type="entry name" value="NAD(P)-bd_dom_sf"/>
</dbReference>
<dbReference type="Pfam" id="PF08546">
    <property type="entry name" value="ApbA_C"/>
    <property type="match status" value="1"/>
</dbReference>
<evidence type="ECO:0000256" key="4">
    <source>
        <dbReference type="RuleBase" id="RU362068"/>
    </source>
</evidence>